<name>A0A8H3J293_9LECA</name>
<feature type="domain" description="WSC" evidence="3">
    <location>
        <begin position="277"/>
        <end position="374"/>
    </location>
</feature>
<feature type="region of interest" description="Disordered" evidence="1">
    <location>
        <begin position="160"/>
        <end position="235"/>
    </location>
</feature>
<comment type="caution">
    <text evidence="4">The sequence shown here is derived from an EMBL/GenBank/DDBJ whole genome shotgun (WGS) entry which is preliminary data.</text>
</comment>
<accession>A0A8H3J293</accession>
<feature type="compositionally biased region" description="Low complexity" evidence="1">
    <location>
        <begin position="220"/>
        <end position="235"/>
    </location>
</feature>
<dbReference type="SMART" id="SM00321">
    <property type="entry name" value="WSC"/>
    <property type="match status" value="1"/>
</dbReference>
<dbReference type="AlphaFoldDB" id="A0A8H3J293"/>
<dbReference type="Pfam" id="PF01822">
    <property type="entry name" value="WSC"/>
    <property type="match status" value="1"/>
</dbReference>
<feature type="signal peptide" evidence="2">
    <location>
        <begin position="1"/>
        <end position="21"/>
    </location>
</feature>
<evidence type="ECO:0000256" key="2">
    <source>
        <dbReference type="SAM" id="SignalP"/>
    </source>
</evidence>
<organism evidence="4 5">
    <name type="scientific">Imshaugia aleurites</name>
    <dbReference type="NCBI Taxonomy" id="172621"/>
    <lineage>
        <taxon>Eukaryota</taxon>
        <taxon>Fungi</taxon>
        <taxon>Dikarya</taxon>
        <taxon>Ascomycota</taxon>
        <taxon>Pezizomycotina</taxon>
        <taxon>Lecanoromycetes</taxon>
        <taxon>OSLEUM clade</taxon>
        <taxon>Lecanoromycetidae</taxon>
        <taxon>Lecanorales</taxon>
        <taxon>Lecanorineae</taxon>
        <taxon>Parmeliaceae</taxon>
        <taxon>Imshaugia</taxon>
    </lineage>
</organism>
<reference evidence="4" key="1">
    <citation type="submission" date="2021-03" db="EMBL/GenBank/DDBJ databases">
        <authorList>
            <person name="Tagirdzhanova G."/>
        </authorList>
    </citation>
    <scope>NUCLEOTIDE SEQUENCE</scope>
</reference>
<feature type="chain" id="PRO_5034230765" description="WSC domain-containing protein" evidence="2">
    <location>
        <begin position="22"/>
        <end position="383"/>
    </location>
</feature>
<dbReference type="Proteomes" id="UP000664534">
    <property type="component" value="Unassembled WGS sequence"/>
</dbReference>
<dbReference type="PROSITE" id="PS51212">
    <property type="entry name" value="WSC"/>
    <property type="match status" value="1"/>
</dbReference>
<keyword evidence="2" id="KW-0732">Signal</keyword>
<dbReference type="OrthoDB" id="5985073at2759"/>
<dbReference type="InterPro" id="IPR002889">
    <property type="entry name" value="WSC_carb-bd"/>
</dbReference>
<protein>
    <recommendedName>
        <fullName evidence="3">WSC domain-containing protein</fullName>
    </recommendedName>
</protein>
<evidence type="ECO:0000313" key="5">
    <source>
        <dbReference type="Proteomes" id="UP000664534"/>
    </source>
</evidence>
<dbReference type="EMBL" id="CAJPDT010000116">
    <property type="protein sequence ID" value="CAF9939248.1"/>
    <property type="molecule type" value="Genomic_DNA"/>
</dbReference>
<feature type="compositionally biased region" description="Acidic residues" evidence="1">
    <location>
        <begin position="168"/>
        <end position="219"/>
    </location>
</feature>
<evidence type="ECO:0000259" key="3">
    <source>
        <dbReference type="PROSITE" id="PS51212"/>
    </source>
</evidence>
<keyword evidence="5" id="KW-1185">Reference proteome</keyword>
<sequence>MFPSPTALLVATLTLFSSALAFSPEQCNVTSYGAPTKAACDSLLTTISSLGAQNVSYLFIPSQFPTPEGFSNNTRKNFPQSWETTGCKAALVPIEVSSSSVTYDTSSYQDLASTGQVVVQECISNTTSSGGWELAGDDQDLVLHVYAAGSQIDATINKQTSTEIAATSEDEIDDAEEDDPEYDGEDDGSDDDDDDDDGDDFAGDDDGDSDDDDGSDDSDSGIAVGDSGAGSTTASHSKVSSAATASASQVSSPATTSQAAAVTSAAASAAVVESSGTFTYLGCQLDSFTARTLSSLSWTGTGLTVERCASYCSEYQYMGVEFGSQCYCGGDANGKGVKPATLVTTTPNNCTMPCNGDATQLCGGAGWLNAYQNSKSATAGATS</sequence>
<evidence type="ECO:0000313" key="4">
    <source>
        <dbReference type="EMBL" id="CAF9939248.1"/>
    </source>
</evidence>
<gene>
    <name evidence="4" type="ORF">IMSHALPRED_001269</name>
</gene>
<evidence type="ECO:0000256" key="1">
    <source>
        <dbReference type="SAM" id="MobiDB-lite"/>
    </source>
</evidence>
<proteinExistence type="predicted"/>